<dbReference type="PRINTS" id="PR00081">
    <property type="entry name" value="GDHRDH"/>
</dbReference>
<dbReference type="AlphaFoldDB" id="A0A2V5L2L7"/>
<dbReference type="Gene3D" id="3.40.50.720">
    <property type="entry name" value="NAD(P)-binding Rossmann-like Domain"/>
    <property type="match status" value="1"/>
</dbReference>
<dbReference type="OrthoDB" id="517007at2"/>
<organism evidence="3 4">
    <name type="scientific">Arthrobacter livingstonensis</name>
    <dbReference type="NCBI Taxonomy" id="670078"/>
    <lineage>
        <taxon>Bacteria</taxon>
        <taxon>Bacillati</taxon>
        <taxon>Actinomycetota</taxon>
        <taxon>Actinomycetes</taxon>
        <taxon>Micrococcales</taxon>
        <taxon>Micrococcaceae</taxon>
        <taxon>Arthrobacter</taxon>
    </lineage>
</organism>
<dbReference type="InterPro" id="IPR036291">
    <property type="entry name" value="NAD(P)-bd_dom_sf"/>
</dbReference>
<comment type="caution">
    <text evidence="3">The sequence shown here is derived from an EMBL/GenBank/DDBJ whole genome shotgun (WGS) entry which is preliminary data.</text>
</comment>
<dbReference type="Pfam" id="PF13561">
    <property type="entry name" value="adh_short_C2"/>
    <property type="match status" value="1"/>
</dbReference>
<dbReference type="GO" id="GO:0016491">
    <property type="term" value="F:oxidoreductase activity"/>
    <property type="evidence" value="ECO:0007669"/>
    <property type="project" value="UniProtKB-KW"/>
</dbReference>
<dbReference type="CDD" id="cd05233">
    <property type="entry name" value="SDR_c"/>
    <property type="match status" value="1"/>
</dbReference>
<proteinExistence type="inferred from homology"/>
<dbReference type="SUPFAM" id="SSF51735">
    <property type="entry name" value="NAD(P)-binding Rossmann-fold domains"/>
    <property type="match status" value="1"/>
</dbReference>
<evidence type="ECO:0000256" key="1">
    <source>
        <dbReference type="ARBA" id="ARBA00006484"/>
    </source>
</evidence>
<evidence type="ECO:0000256" key="2">
    <source>
        <dbReference type="ARBA" id="ARBA00023002"/>
    </source>
</evidence>
<protein>
    <submittedName>
        <fullName evidence="3">Short-chain dehydrogenase</fullName>
    </submittedName>
</protein>
<evidence type="ECO:0000313" key="3">
    <source>
        <dbReference type="EMBL" id="PYI65485.1"/>
    </source>
</evidence>
<keyword evidence="4" id="KW-1185">Reference proteome</keyword>
<gene>
    <name evidence="3" type="ORF">CVV68_18110</name>
</gene>
<dbReference type="PANTHER" id="PTHR42879">
    <property type="entry name" value="3-OXOACYL-(ACYL-CARRIER-PROTEIN) REDUCTASE"/>
    <property type="match status" value="1"/>
</dbReference>
<name>A0A2V5L2L7_9MICC</name>
<comment type="similarity">
    <text evidence="1">Belongs to the short-chain dehydrogenases/reductases (SDR) family.</text>
</comment>
<sequence>MFMGVLAGRVVLVTGSSRGIRSAIAMEFAAEGAAVAVHGRDEAATAAVRDRIVAAGGRAMMVLGEVTSPVDVDRINTEIEAGLGPLDILVANAGGNPVRPGPLEFMGLDQWRAAVDAILTATFVTIAAILPGMKERGRGSIVTMSSAASRRPTPQSPVAYAAAKAGIEVLTKWLAAEAGPSGVRVNCIAPETILTERNQCLIPADAQERLAQTHPLRRLGTPHDVALAAVYLASDQAQWVTGIILDIAGGAVLN</sequence>
<evidence type="ECO:0000313" key="4">
    <source>
        <dbReference type="Proteomes" id="UP000247832"/>
    </source>
</evidence>
<keyword evidence="2" id="KW-0560">Oxidoreductase</keyword>
<dbReference type="PRINTS" id="PR00080">
    <property type="entry name" value="SDRFAMILY"/>
</dbReference>
<dbReference type="InterPro" id="IPR002347">
    <property type="entry name" value="SDR_fam"/>
</dbReference>
<dbReference type="EMBL" id="QJVD01000024">
    <property type="protein sequence ID" value="PYI65485.1"/>
    <property type="molecule type" value="Genomic_DNA"/>
</dbReference>
<dbReference type="PANTHER" id="PTHR42879:SF2">
    <property type="entry name" value="3-OXOACYL-[ACYL-CARRIER-PROTEIN] REDUCTASE FABG"/>
    <property type="match status" value="1"/>
</dbReference>
<dbReference type="InterPro" id="IPR050259">
    <property type="entry name" value="SDR"/>
</dbReference>
<dbReference type="Proteomes" id="UP000247832">
    <property type="component" value="Unassembled WGS sequence"/>
</dbReference>
<dbReference type="FunFam" id="3.40.50.720:FF:000084">
    <property type="entry name" value="Short-chain dehydrogenase reductase"/>
    <property type="match status" value="1"/>
</dbReference>
<accession>A0A2V5L2L7</accession>
<reference evidence="3 4" key="1">
    <citation type="submission" date="2018-05" db="EMBL/GenBank/DDBJ databases">
        <title>Genetic diversity of glacier-inhabiting Cryobacterium bacteria in China and description of Cryobacterium mengkeensis sp. nov. and Arthrobacter glacialis sp. nov.</title>
        <authorList>
            <person name="Liu Q."/>
            <person name="Xin Y.-H."/>
        </authorList>
    </citation>
    <scope>NUCLEOTIDE SEQUENCE [LARGE SCALE GENOMIC DNA]</scope>
    <source>
        <strain evidence="3 4">LI2</strain>
    </source>
</reference>